<protein>
    <submittedName>
        <fullName evidence="1">Uncharacterized protein</fullName>
    </submittedName>
</protein>
<name>A0A0E9VCB0_ANGAN</name>
<accession>A0A0E9VCB0</accession>
<sequence>MCRWIRGKIEGSSSFTYTTTQTTN</sequence>
<evidence type="ECO:0000313" key="1">
    <source>
        <dbReference type="EMBL" id="JAH75656.1"/>
    </source>
</evidence>
<dbReference type="AlphaFoldDB" id="A0A0E9VCB0"/>
<organism evidence="1">
    <name type="scientific">Anguilla anguilla</name>
    <name type="common">European freshwater eel</name>
    <name type="synonym">Muraena anguilla</name>
    <dbReference type="NCBI Taxonomy" id="7936"/>
    <lineage>
        <taxon>Eukaryota</taxon>
        <taxon>Metazoa</taxon>
        <taxon>Chordata</taxon>
        <taxon>Craniata</taxon>
        <taxon>Vertebrata</taxon>
        <taxon>Euteleostomi</taxon>
        <taxon>Actinopterygii</taxon>
        <taxon>Neopterygii</taxon>
        <taxon>Teleostei</taxon>
        <taxon>Anguilliformes</taxon>
        <taxon>Anguillidae</taxon>
        <taxon>Anguilla</taxon>
    </lineage>
</organism>
<proteinExistence type="predicted"/>
<reference evidence="1" key="1">
    <citation type="submission" date="2014-11" db="EMBL/GenBank/DDBJ databases">
        <authorList>
            <person name="Amaro Gonzalez C."/>
        </authorList>
    </citation>
    <scope>NUCLEOTIDE SEQUENCE</scope>
</reference>
<reference evidence="1" key="2">
    <citation type="journal article" date="2015" name="Fish Shellfish Immunol.">
        <title>Early steps in the European eel (Anguilla anguilla)-Vibrio vulnificus interaction in the gills: Role of the RtxA13 toxin.</title>
        <authorList>
            <person name="Callol A."/>
            <person name="Pajuelo D."/>
            <person name="Ebbesson L."/>
            <person name="Teles M."/>
            <person name="MacKenzie S."/>
            <person name="Amaro C."/>
        </authorList>
    </citation>
    <scope>NUCLEOTIDE SEQUENCE</scope>
</reference>
<dbReference type="EMBL" id="GBXM01032921">
    <property type="protein sequence ID" value="JAH75656.1"/>
    <property type="molecule type" value="Transcribed_RNA"/>
</dbReference>